<gene>
    <name evidence="1" type="ORF">G9470_12090</name>
</gene>
<accession>A0ABX1VPZ7</accession>
<reference evidence="1 2" key="1">
    <citation type="submission" date="2020-03" db="EMBL/GenBank/DDBJ databases">
        <title>Genome Sequence of industrial isolate, B5A.</title>
        <authorList>
            <person name="Sharma S."/>
            <person name="Patil P.B."/>
            <person name="Korpole S."/>
        </authorList>
    </citation>
    <scope>NUCLEOTIDE SEQUENCE [LARGE SCALE GENOMIC DNA]</scope>
    <source>
        <strain evidence="1 2">PI-S10-B5A</strain>
    </source>
</reference>
<dbReference type="SUPFAM" id="SSF81301">
    <property type="entry name" value="Nucleotidyltransferase"/>
    <property type="match status" value="1"/>
</dbReference>
<proteinExistence type="predicted"/>
<keyword evidence="2" id="KW-1185">Reference proteome</keyword>
<dbReference type="RefSeq" id="WP_170821705.1">
    <property type="nucleotide sequence ID" value="NZ_JAAOXG010000021.1"/>
</dbReference>
<dbReference type="EMBL" id="JAAOXG010000021">
    <property type="protein sequence ID" value="NNJ30524.1"/>
    <property type="molecule type" value="Genomic_DNA"/>
</dbReference>
<name>A0ABX1VPZ7_9FIRM</name>
<comment type="caution">
    <text evidence="1">The sequence shown here is derived from an EMBL/GenBank/DDBJ whole genome shotgun (WGS) entry which is preliminary data.</text>
</comment>
<organism evidence="1 2">
    <name type="scientific">Lacrimispora defluvii</name>
    <dbReference type="NCBI Taxonomy" id="2719233"/>
    <lineage>
        <taxon>Bacteria</taxon>
        <taxon>Bacillati</taxon>
        <taxon>Bacillota</taxon>
        <taxon>Clostridia</taxon>
        <taxon>Lachnospirales</taxon>
        <taxon>Lachnospiraceae</taxon>
        <taxon>Lacrimispora</taxon>
    </lineage>
</organism>
<evidence type="ECO:0000313" key="2">
    <source>
        <dbReference type="Proteomes" id="UP000539052"/>
    </source>
</evidence>
<protein>
    <submittedName>
        <fullName evidence="1">Uncharacterized protein</fullName>
    </submittedName>
</protein>
<sequence length="223" mass="26150">MWYKQALKQEPLITTKVKRVAQQTGVDMAGTQYRIKSVGSYLKKFYRKYSQTGQACEINDILRYTYTVSPEVLSEKVLKIIEIYKNSGYNTVEIENYWLDNQNPYNGINTILRSPQGQTFELQYHTPESFGVKSGKIHELYEKQRLIKDVSSREYIELGDQMFELSDSMEIPKGIEKVQFFGYENGEWVRRGLSLGYFYPDAPEFDCYEIITETEAKRILDKE</sequence>
<dbReference type="Proteomes" id="UP000539052">
    <property type="component" value="Unassembled WGS sequence"/>
</dbReference>
<dbReference type="InterPro" id="IPR043519">
    <property type="entry name" value="NT_sf"/>
</dbReference>
<dbReference type="Gene3D" id="3.30.460.10">
    <property type="entry name" value="Beta Polymerase, domain 2"/>
    <property type="match status" value="1"/>
</dbReference>
<evidence type="ECO:0000313" key="1">
    <source>
        <dbReference type="EMBL" id="NNJ30524.1"/>
    </source>
</evidence>